<feature type="non-terminal residue" evidence="1">
    <location>
        <position position="1"/>
    </location>
</feature>
<protein>
    <submittedName>
        <fullName evidence="1">Uncharacterized protein</fullName>
    </submittedName>
</protein>
<comment type="caution">
    <text evidence="1">The sequence shown here is derived from an EMBL/GenBank/DDBJ whole genome shotgun (WGS) entry which is preliminary data.</text>
</comment>
<evidence type="ECO:0000313" key="1">
    <source>
        <dbReference type="EMBL" id="CAG7820909.1"/>
    </source>
</evidence>
<proteinExistence type="predicted"/>
<name>A0A8J2LDU7_9HEXA</name>
<keyword evidence="2" id="KW-1185">Reference proteome</keyword>
<sequence length="130" mass="15087">AAPKIVSSKTREVFTFKPESYALPRVGLLYRIGNTGYSLHLLGWWNTFGFAFLENRAKVKSLLPMKNGCNEYDHTGNSYAMKCIERFSWNENNVRDAIIHQGNIYAKLSIKSRQERSRMFLKLEIFNFGK</sequence>
<organism evidence="1 2">
    <name type="scientific">Allacma fusca</name>
    <dbReference type="NCBI Taxonomy" id="39272"/>
    <lineage>
        <taxon>Eukaryota</taxon>
        <taxon>Metazoa</taxon>
        <taxon>Ecdysozoa</taxon>
        <taxon>Arthropoda</taxon>
        <taxon>Hexapoda</taxon>
        <taxon>Collembola</taxon>
        <taxon>Symphypleona</taxon>
        <taxon>Sminthuridae</taxon>
        <taxon>Allacma</taxon>
    </lineage>
</organism>
<dbReference type="AlphaFoldDB" id="A0A8J2LDU7"/>
<dbReference type="Proteomes" id="UP000708208">
    <property type="component" value="Unassembled WGS sequence"/>
</dbReference>
<accession>A0A8J2LDU7</accession>
<gene>
    <name evidence="1" type="ORF">AFUS01_LOCUS31277</name>
</gene>
<evidence type="ECO:0000313" key="2">
    <source>
        <dbReference type="Proteomes" id="UP000708208"/>
    </source>
</evidence>
<reference evidence="1" key="1">
    <citation type="submission" date="2021-06" db="EMBL/GenBank/DDBJ databases">
        <authorList>
            <person name="Hodson N. C."/>
            <person name="Mongue J. A."/>
            <person name="Jaron S. K."/>
        </authorList>
    </citation>
    <scope>NUCLEOTIDE SEQUENCE</scope>
</reference>
<dbReference type="EMBL" id="CAJVCH010493847">
    <property type="protein sequence ID" value="CAG7820909.1"/>
    <property type="molecule type" value="Genomic_DNA"/>
</dbReference>